<dbReference type="CDD" id="cd24100">
    <property type="entry name" value="ASKHA_NBD_MJ1051-like_N"/>
    <property type="match status" value="1"/>
</dbReference>
<dbReference type="SUPFAM" id="SSF53067">
    <property type="entry name" value="Actin-like ATPase domain"/>
    <property type="match status" value="1"/>
</dbReference>
<evidence type="ECO:0000313" key="4">
    <source>
        <dbReference type="EMBL" id="EKS36387.1"/>
    </source>
</evidence>
<dbReference type="Pfam" id="PF16861">
    <property type="entry name" value="Carbam_trans_C"/>
    <property type="match status" value="1"/>
</dbReference>
<dbReference type="AlphaFoldDB" id="K8P1B9"/>
<accession>K8P1B9</accession>
<comment type="similarity">
    <text evidence="1">Belongs to the NodU/CmcH family.</text>
</comment>
<feature type="domain" description="Carbamoyltransferase" evidence="2">
    <location>
        <begin position="47"/>
        <end position="424"/>
    </location>
</feature>
<gene>
    <name evidence="4" type="ORF">HMPREF9695_02805</name>
</gene>
<dbReference type="InterPro" id="IPR031730">
    <property type="entry name" value="Carbam_trans_C"/>
</dbReference>
<name>K8P1B9_9BRAD</name>
<dbReference type="HOGENOM" id="CLU_014411_2_0_5"/>
<comment type="caution">
    <text evidence="4">The sequence shown here is derived from an EMBL/GenBank/DDBJ whole genome shotgun (WGS) entry which is preliminary data.</text>
</comment>
<dbReference type="Pfam" id="PF02543">
    <property type="entry name" value="Carbam_trans_N"/>
    <property type="match status" value="1"/>
</dbReference>
<dbReference type="Proteomes" id="UP000001096">
    <property type="component" value="Unassembled WGS sequence"/>
</dbReference>
<evidence type="ECO:0000259" key="2">
    <source>
        <dbReference type="Pfam" id="PF02543"/>
    </source>
</evidence>
<dbReference type="InterPro" id="IPR003696">
    <property type="entry name" value="Carbtransf_dom"/>
</dbReference>
<dbReference type="PANTHER" id="PTHR34847:SF1">
    <property type="entry name" value="NODULATION PROTEIN U"/>
    <property type="match status" value="1"/>
</dbReference>
<dbReference type="GO" id="GO:0003824">
    <property type="term" value="F:catalytic activity"/>
    <property type="evidence" value="ECO:0007669"/>
    <property type="project" value="InterPro"/>
</dbReference>
<evidence type="ECO:0000256" key="1">
    <source>
        <dbReference type="ARBA" id="ARBA00006129"/>
    </source>
</evidence>
<dbReference type="InterPro" id="IPR043129">
    <property type="entry name" value="ATPase_NBD"/>
</dbReference>
<proteinExistence type="inferred from homology"/>
<dbReference type="Gene3D" id="3.90.870.20">
    <property type="entry name" value="Carbamoyltransferase, C-terminal domain"/>
    <property type="match status" value="1"/>
</dbReference>
<feature type="domain" description="Carbamoyltransferase C-terminal" evidence="3">
    <location>
        <begin position="488"/>
        <end position="661"/>
    </location>
</feature>
<dbReference type="InterPro" id="IPR051338">
    <property type="entry name" value="NodU/CmcH_Carbamoyltrnsfr"/>
</dbReference>
<sequence length="663" mass="74512">MPFRQLRQLHLWLKAGLFQERKRSKMNEADFAQPPAEKVGSSRYVVGINWEQNSTAALFCDGQLLGCLSEERISRVKNDERYPRHAIDYLLKEHKVSIGDIEAVAFVSDAWAPGYILTRHYTTFSIDDYISEQKRIWYPRIFENNTSVSQLDVFENKLDIDQFPGRDFWKQVIEDYHGGSGHASDVDQIAQGKAVRRKVVSRHLKLPEEKVFFFDHSFCHAAYAFYATCNDDKPRLVLTLDAFGDFVNYSARVMQRVRSGDNLPVVKERLVASGGNFIIGRLYRYVTLILGLKPNEHEYKVMGLAPYCKARYFERLLNKFRRFQKVVGCDFEDVERPRDTYFSIKELVDGERFDAISGALQAYTEELVVDWVKNCVAETGVHDVCIAGGVAMNVKANMLVSDIPTVSSLSVPPSPDDSSQAMGAGYAYYHLLNKNGGGAISISPFSTPYLGRVPVSENDGKSWAQYETLLEARGYKILRQENLAAPAAQLLASKKVIGRIVGREEFGARALGNRSILADPRDPSIKKIINEKIKDRDFWMPFACSVPAEYADRYLELGSPHENYAYMTLCCPSTREGASVSIPASVHPYDETCRPHILGNGSNSGYEALINEFGKITGTFALLNTSLNLHGLPIASSMDDALHVLFESDLDALLTEEFLAVKS</sequence>
<dbReference type="PATRIC" id="fig|883078.3.peg.2899"/>
<dbReference type="EMBL" id="AGWX01000004">
    <property type="protein sequence ID" value="EKS36387.1"/>
    <property type="molecule type" value="Genomic_DNA"/>
</dbReference>
<reference evidence="4 5" key="1">
    <citation type="submission" date="2012-04" db="EMBL/GenBank/DDBJ databases">
        <title>The Genome Sequence of Afipia broomeae ATCC 49717.</title>
        <authorList>
            <consortium name="The Broad Institute Genome Sequencing Platform"/>
            <person name="Earl A."/>
            <person name="Ward D."/>
            <person name="Feldgarden M."/>
            <person name="Gevers D."/>
            <person name="Huys G."/>
            <person name="Walker B."/>
            <person name="Young S.K."/>
            <person name="Zeng Q."/>
            <person name="Gargeya S."/>
            <person name="Fitzgerald M."/>
            <person name="Haas B."/>
            <person name="Abouelleil A."/>
            <person name="Alvarado L."/>
            <person name="Arachchi H.M."/>
            <person name="Berlin A."/>
            <person name="Chapman S.B."/>
            <person name="Goldberg J."/>
            <person name="Griggs A."/>
            <person name="Gujja S."/>
            <person name="Hansen M."/>
            <person name="Howarth C."/>
            <person name="Imamovic A."/>
            <person name="Larimer J."/>
            <person name="McCowen C."/>
            <person name="Montmayeur A."/>
            <person name="Murphy C."/>
            <person name="Neiman D."/>
            <person name="Pearson M."/>
            <person name="Priest M."/>
            <person name="Roberts A."/>
            <person name="Saif S."/>
            <person name="Shea T."/>
            <person name="Sisk P."/>
            <person name="Sykes S."/>
            <person name="Wortman J."/>
            <person name="Nusbaum C."/>
            <person name="Birren B."/>
        </authorList>
    </citation>
    <scope>NUCLEOTIDE SEQUENCE [LARGE SCALE GENOMIC DNA]</scope>
    <source>
        <strain evidence="4 5">ATCC 49717</strain>
    </source>
</reference>
<evidence type="ECO:0008006" key="6">
    <source>
        <dbReference type="Google" id="ProtNLM"/>
    </source>
</evidence>
<protein>
    <recommendedName>
        <fullName evidence="6">Carbamoyltransferase</fullName>
    </recommendedName>
</protein>
<keyword evidence="5" id="KW-1185">Reference proteome</keyword>
<dbReference type="eggNOG" id="COG2192">
    <property type="taxonomic scope" value="Bacteria"/>
</dbReference>
<dbReference type="Gene3D" id="3.30.420.40">
    <property type="match status" value="2"/>
</dbReference>
<evidence type="ECO:0000259" key="3">
    <source>
        <dbReference type="Pfam" id="PF16861"/>
    </source>
</evidence>
<evidence type="ECO:0000313" key="5">
    <source>
        <dbReference type="Proteomes" id="UP000001096"/>
    </source>
</evidence>
<dbReference type="InterPro" id="IPR038152">
    <property type="entry name" value="Carbam_trans_C_sf"/>
</dbReference>
<dbReference type="PANTHER" id="PTHR34847">
    <property type="entry name" value="NODULATION PROTEIN U"/>
    <property type="match status" value="1"/>
</dbReference>
<organism evidence="4 5">
    <name type="scientific">Afipia broomeae ATCC 49717</name>
    <dbReference type="NCBI Taxonomy" id="883078"/>
    <lineage>
        <taxon>Bacteria</taxon>
        <taxon>Pseudomonadati</taxon>
        <taxon>Pseudomonadota</taxon>
        <taxon>Alphaproteobacteria</taxon>
        <taxon>Hyphomicrobiales</taxon>
        <taxon>Nitrobacteraceae</taxon>
        <taxon>Afipia</taxon>
    </lineage>
</organism>